<comment type="caution">
    <text evidence="11">The sequence shown here is derived from an EMBL/GenBank/DDBJ whole genome shotgun (WGS) entry which is preliminary data.</text>
</comment>
<comment type="catalytic activity">
    <reaction evidence="7 8">
        <text>O-phospho-L-threonyl-[protein] + H2O = L-threonyl-[protein] + phosphate</text>
        <dbReference type="Rhea" id="RHEA:47004"/>
        <dbReference type="Rhea" id="RHEA-COMP:11060"/>
        <dbReference type="Rhea" id="RHEA-COMP:11605"/>
        <dbReference type="ChEBI" id="CHEBI:15377"/>
        <dbReference type="ChEBI" id="CHEBI:30013"/>
        <dbReference type="ChEBI" id="CHEBI:43474"/>
        <dbReference type="ChEBI" id="CHEBI:61977"/>
        <dbReference type="EC" id="3.1.3.16"/>
    </reaction>
</comment>
<evidence type="ECO:0000256" key="4">
    <source>
        <dbReference type="ARBA" id="ARBA00022912"/>
    </source>
</evidence>
<dbReference type="PANTHER" id="PTHR11668">
    <property type="entry name" value="SERINE/THREONINE PROTEIN PHOSPHATASE"/>
    <property type="match status" value="1"/>
</dbReference>
<protein>
    <recommendedName>
        <fullName evidence="8">Serine/threonine-protein phosphatase</fullName>
        <ecNumber evidence="8">3.1.3.16</ecNumber>
    </recommendedName>
</protein>
<dbReference type="Proteomes" id="UP001470230">
    <property type="component" value="Unassembled WGS sequence"/>
</dbReference>
<dbReference type="Gene3D" id="3.60.21.10">
    <property type="match status" value="1"/>
</dbReference>
<evidence type="ECO:0000256" key="5">
    <source>
        <dbReference type="ARBA" id="ARBA00023211"/>
    </source>
</evidence>
<dbReference type="InterPro" id="IPR050341">
    <property type="entry name" value="PP1_catalytic_subunit"/>
</dbReference>
<proteinExistence type="inferred from homology"/>
<feature type="domain" description="Serine/threonine specific protein phosphatases" evidence="10">
    <location>
        <begin position="128"/>
        <end position="133"/>
    </location>
</feature>
<evidence type="ECO:0000256" key="3">
    <source>
        <dbReference type="ARBA" id="ARBA00022801"/>
    </source>
</evidence>
<comment type="cofactor">
    <cofactor evidence="1">
        <name>Mn(2+)</name>
        <dbReference type="ChEBI" id="CHEBI:29035"/>
    </cofactor>
</comment>
<evidence type="ECO:0000256" key="6">
    <source>
        <dbReference type="ARBA" id="ARBA00047761"/>
    </source>
</evidence>
<comment type="catalytic activity">
    <reaction evidence="6">
        <text>O-phospho-L-seryl-[protein] + H2O = L-seryl-[protein] + phosphate</text>
        <dbReference type="Rhea" id="RHEA:20629"/>
        <dbReference type="Rhea" id="RHEA-COMP:9863"/>
        <dbReference type="Rhea" id="RHEA-COMP:11604"/>
        <dbReference type="ChEBI" id="CHEBI:15377"/>
        <dbReference type="ChEBI" id="CHEBI:29999"/>
        <dbReference type="ChEBI" id="CHEBI:43474"/>
        <dbReference type="ChEBI" id="CHEBI:83421"/>
        <dbReference type="EC" id="3.1.3.16"/>
    </reaction>
</comment>
<evidence type="ECO:0000256" key="8">
    <source>
        <dbReference type="RuleBase" id="RU004273"/>
    </source>
</evidence>
<dbReference type="PRINTS" id="PR00114">
    <property type="entry name" value="STPHPHTASE"/>
</dbReference>
<dbReference type="PANTHER" id="PTHR11668:SF300">
    <property type="entry name" value="SERINE_THREONINE-PROTEIN PHOSPHATASE"/>
    <property type="match status" value="1"/>
</dbReference>
<dbReference type="InterPro" id="IPR004843">
    <property type="entry name" value="Calcineurin-like_PHP"/>
</dbReference>
<dbReference type="InterPro" id="IPR006186">
    <property type="entry name" value="Ser/Thr-sp_prot-phosphatase"/>
</dbReference>
<dbReference type="PROSITE" id="PS00125">
    <property type="entry name" value="SER_THR_PHOSPHATASE"/>
    <property type="match status" value="1"/>
</dbReference>
<evidence type="ECO:0000256" key="7">
    <source>
        <dbReference type="ARBA" id="ARBA00048336"/>
    </source>
</evidence>
<dbReference type="SUPFAM" id="SSF56300">
    <property type="entry name" value="Metallo-dependent phosphatases"/>
    <property type="match status" value="1"/>
</dbReference>
<gene>
    <name evidence="11" type="ORF">M9Y10_032478</name>
</gene>
<comment type="similarity">
    <text evidence="8">Belongs to the PPP phosphatase family.</text>
</comment>
<name>A0ABR2GZD0_9EUKA</name>
<reference evidence="11 12" key="1">
    <citation type="submission" date="2024-04" db="EMBL/GenBank/DDBJ databases">
        <title>Tritrichomonas musculus Genome.</title>
        <authorList>
            <person name="Alves-Ferreira E."/>
            <person name="Grigg M."/>
            <person name="Lorenzi H."/>
            <person name="Galac M."/>
        </authorList>
    </citation>
    <scope>NUCLEOTIDE SEQUENCE [LARGE SCALE GENOMIC DNA]</scope>
    <source>
        <strain evidence="11 12">EAF2021</strain>
    </source>
</reference>
<evidence type="ECO:0000256" key="9">
    <source>
        <dbReference type="SAM" id="MobiDB-lite"/>
    </source>
</evidence>
<keyword evidence="4" id="KW-0904">Protein phosphatase</keyword>
<evidence type="ECO:0000256" key="2">
    <source>
        <dbReference type="ARBA" id="ARBA00022723"/>
    </source>
</evidence>
<dbReference type="InterPro" id="IPR029052">
    <property type="entry name" value="Metallo-depent_PP-like"/>
</dbReference>
<evidence type="ECO:0000313" key="12">
    <source>
        <dbReference type="Proteomes" id="UP001470230"/>
    </source>
</evidence>
<organism evidence="11 12">
    <name type="scientific">Tritrichomonas musculus</name>
    <dbReference type="NCBI Taxonomy" id="1915356"/>
    <lineage>
        <taxon>Eukaryota</taxon>
        <taxon>Metamonada</taxon>
        <taxon>Parabasalia</taxon>
        <taxon>Tritrichomonadida</taxon>
        <taxon>Tritrichomonadidae</taxon>
        <taxon>Tritrichomonas</taxon>
    </lineage>
</organism>
<dbReference type="EMBL" id="JAPFFF010000053">
    <property type="protein sequence ID" value="KAK8839013.1"/>
    <property type="molecule type" value="Genomic_DNA"/>
</dbReference>
<dbReference type="SMART" id="SM00156">
    <property type="entry name" value="PP2Ac"/>
    <property type="match status" value="1"/>
</dbReference>
<feature type="region of interest" description="Disordered" evidence="9">
    <location>
        <begin position="415"/>
        <end position="435"/>
    </location>
</feature>
<keyword evidence="12" id="KW-1185">Reference proteome</keyword>
<evidence type="ECO:0000256" key="1">
    <source>
        <dbReference type="ARBA" id="ARBA00001936"/>
    </source>
</evidence>
<keyword evidence="5" id="KW-0464">Manganese</keyword>
<dbReference type="CDD" id="cd00144">
    <property type="entry name" value="MPP_PPP_family"/>
    <property type="match status" value="1"/>
</dbReference>
<dbReference type="EC" id="3.1.3.16" evidence="8"/>
<evidence type="ECO:0000313" key="11">
    <source>
        <dbReference type="EMBL" id="KAK8839013.1"/>
    </source>
</evidence>
<evidence type="ECO:0000259" key="10">
    <source>
        <dbReference type="PROSITE" id="PS00125"/>
    </source>
</evidence>
<accession>A0ABR2GZD0</accession>
<keyword evidence="2" id="KW-0479">Metal-binding</keyword>
<dbReference type="Pfam" id="PF00149">
    <property type="entry name" value="Metallophos"/>
    <property type="match status" value="1"/>
</dbReference>
<sequence length="526" mass="60122">MIHAAYILSAYSNLKFLSLDQLVQVGSNMDDPNPIPSFDENLLINLCTEANIVFEKEKNILEIDGDAIIVGDIHGSYHDLLRILYYIEQNPSKVIFLGDYVDRGSFSLECITLLFALKIRFPNRYFLLRGNHEFEVLCSHYGFKKEILNFHNQNKIDQKNTDQTCQHVHKINDFDFDYDEEEQEEHVPIETLCDNYFANHININCYKYSETLYKAFMKAFSYIPIAAVVNKTSLCIHGGLSPLLDKIDKINKLIQRPIDDYDKNNLLCDILWSDPSSQNINFFESNSRGRGHYFNGVITINFLKNNNLQRIIRGHECVYNGVDFTFNEKCITVFSASSYDPHMDNKSGILKIYKKKDRIEPVSFDPLPRLKKFDAVYYKVSSFVEEKTTKPVFSQFNLKSIKSCGFLPEPLNKSARLNDSSSNDKEESDSDMNQIVSSIPITRSIPTSRAIRSNYSNFKGGFLGPTISFNTGAQHRKNQTCCISPATKTSCLNQLRMKNPTFGSDDGDSNFQPNVHLPMLSAKATI</sequence>
<keyword evidence="3 8" id="KW-0378">Hydrolase</keyword>